<sequence>MHRKPHEVYDTLVRGSVRFVFPLLWKIYDNERVESADERVIARAVELLAAILTLDLWGLKTGKRKIEFRLDPSEHPPAAALYTPQNTMYTVYSNGIQEELKHPYRIPLFNRDGCLVRGTNNTHELSGKEHLIVIATRVVRGRFQREGGRLFRTGARSTNGRADSVLRLITSNFAARAYVHDFMNFSLDDLASKFDVEVVEMLVAQELQSGAPIENIFRTLRAEPVPVHRR</sequence>
<organism evidence="1 2">
    <name type="scientific">Candidatus Jorgensenbacteria bacterium GWA1_54_12</name>
    <dbReference type="NCBI Taxonomy" id="1798468"/>
    <lineage>
        <taxon>Bacteria</taxon>
        <taxon>Candidatus Joergenseniibacteriota</taxon>
    </lineage>
</organism>
<evidence type="ECO:0000313" key="2">
    <source>
        <dbReference type="Proteomes" id="UP000176273"/>
    </source>
</evidence>
<dbReference type="EMBL" id="MFKH01000003">
    <property type="protein sequence ID" value="OGG37765.1"/>
    <property type="molecule type" value="Genomic_DNA"/>
</dbReference>
<protein>
    <submittedName>
        <fullName evidence="1">Uncharacterized protein</fullName>
    </submittedName>
</protein>
<reference evidence="1 2" key="1">
    <citation type="journal article" date="2016" name="Nat. Commun.">
        <title>Thousands of microbial genomes shed light on interconnected biogeochemical processes in an aquifer system.</title>
        <authorList>
            <person name="Anantharaman K."/>
            <person name="Brown C.T."/>
            <person name="Hug L.A."/>
            <person name="Sharon I."/>
            <person name="Castelle C.J."/>
            <person name="Probst A.J."/>
            <person name="Thomas B.C."/>
            <person name="Singh A."/>
            <person name="Wilkins M.J."/>
            <person name="Karaoz U."/>
            <person name="Brodie E.L."/>
            <person name="Williams K.H."/>
            <person name="Hubbard S.S."/>
            <person name="Banfield J.F."/>
        </authorList>
    </citation>
    <scope>NUCLEOTIDE SEQUENCE [LARGE SCALE GENOMIC DNA]</scope>
</reference>
<comment type="caution">
    <text evidence="1">The sequence shown here is derived from an EMBL/GenBank/DDBJ whole genome shotgun (WGS) entry which is preliminary data.</text>
</comment>
<evidence type="ECO:0000313" key="1">
    <source>
        <dbReference type="EMBL" id="OGG37765.1"/>
    </source>
</evidence>
<dbReference type="Proteomes" id="UP000176273">
    <property type="component" value="Unassembled WGS sequence"/>
</dbReference>
<proteinExistence type="predicted"/>
<gene>
    <name evidence="1" type="ORF">A2110_02195</name>
</gene>
<dbReference type="AlphaFoldDB" id="A0A1F6BLG3"/>
<accession>A0A1F6BLG3</accession>
<name>A0A1F6BLG3_9BACT</name>